<keyword evidence="8" id="KW-1185">Reference proteome</keyword>
<name>A0ABR9HHW3_9ACTN</name>
<evidence type="ECO:0000256" key="3">
    <source>
        <dbReference type="ARBA" id="ARBA00022630"/>
    </source>
</evidence>
<dbReference type="EMBL" id="JADBDY010000001">
    <property type="protein sequence ID" value="MBE1458615.1"/>
    <property type="molecule type" value="Genomic_DNA"/>
</dbReference>
<dbReference type="PRINTS" id="PR00411">
    <property type="entry name" value="PNDRDTASEI"/>
</dbReference>
<dbReference type="Pfam" id="PF07992">
    <property type="entry name" value="Pyr_redox_2"/>
    <property type="match status" value="1"/>
</dbReference>
<dbReference type="GO" id="GO:0004148">
    <property type="term" value="F:dihydrolipoyl dehydrogenase (NADH) activity"/>
    <property type="evidence" value="ECO:0007669"/>
    <property type="project" value="UniProtKB-EC"/>
</dbReference>
<comment type="similarity">
    <text evidence="2">Belongs to the class-I pyridine nucleotide-disulfide oxidoreductase family.</text>
</comment>
<dbReference type="InterPro" id="IPR016156">
    <property type="entry name" value="FAD/NAD-linked_Rdtase_dimer_sf"/>
</dbReference>
<keyword evidence="7" id="KW-0560">Oxidoreductase</keyword>
<evidence type="ECO:0000313" key="8">
    <source>
        <dbReference type="Proteomes" id="UP000598217"/>
    </source>
</evidence>
<protein>
    <submittedName>
        <fullName evidence="7">Dihydrolipoamide dehydrogenase</fullName>
        <ecNumber evidence="7">1.8.1.4</ecNumber>
    </submittedName>
</protein>
<keyword evidence="3" id="KW-0285">Flavoprotein</keyword>
<dbReference type="PANTHER" id="PTHR43014">
    <property type="entry name" value="MERCURIC REDUCTASE"/>
    <property type="match status" value="1"/>
</dbReference>
<feature type="domain" description="Pyridine nucleotide-disulphide oxidoreductase dimerisation" evidence="5">
    <location>
        <begin position="350"/>
        <end position="456"/>
    </location>
</feature>
<dbReference type="Pfam" id="PF02852">
    <property type="entry name" value="Pyr_redox_dim"/>
    <property type="match status" value="1"/>
</dbReference>
<comment type="cofactor">
    <cofactor evidence="1">
        <name>FAD</name>
        <dbReference type="ChEBI" id="CHEBI:57692"/>
    </cofactor>
</comment>
<dbReference type="InterPro" id="IPR004099">
    <property type="entry name" value="Pyr_nucl-diS_OxRdtase_dimer"/>
</dbReference>
<dbReference type="PIRSF" id="PIRSF000350">
    <property type="entry name" value="Mercury_reductase_MerA"/>
    <property type="match status" value="1"/>
</dbReference>
<dbReference type="InterPro" id="IPR036188">
    <property type="entry name" value="FAD/NAD-bd_sf"/>
</dbReference>
<evidence type="ECO:0000256" key="4">
    <source>
        <dbReference type="ARBA" id="ARBA00022827"/>
    </source>
</evidence>
<evidence type="ECO:0000313" key="7">
    <source>
        <dbReference type="EMBL" id="MBE1458615.1"/>
    </source>
</evidence>
<dbReference type="InterPro" id="IPR023753">
    <property type="entry name" value="FAD/NAD-binding_dom"/>
</dbReference>
<dbReference type="Gene3D" id="3.30.390.30">
    <property type="match status" value="1"/>
</dbReference>
<dbReference type="SUPFAM" id="SSF51905">
    <property type="entry name" value="FAD/NAD(P)-binding domain"/>
    <property type="match status" value="1"/>
</dbReference>
<evidence type="ECO:0000256" key="2">
    <source>
        <dbReference type="ARBA" id="ARBA00007532"/>
    </source>
</evidence>
<evidence type="ECO:0000259" key="6">
    <source>
        <dbReference type="Pfam" id="PF07992"/>
    </source>
</evidence>
<organism evidence="7 8">
    <name type="scientific">Nocardiopsis terrae</name>
    <dbReference type="NCBI Taxonomy" id="372655"/>
    <lineage>
        <taxon>Bacteria</taxon>
        <taxon>Bacillati</taxon>
        <taxon>Actinomycetota</taxon>
        <taxon>Actinomycetes</taxon>
        <taxon>Streptosporangiales</taxon>
        <taxon>Nocardiopsidaceae</taxon>
        <taxon>Nocardiopsis</taxon>
    </lineage>
</organism>
<feature type="domain" description="FAD/NAD(P)-binding" evidence="6">
    <location>
        <begin position="19"/>
        <end position="331"/>
    </location>
</feature>
<dbReference type="SUPFAM" id="SSF55424">
    <property type="entry name" value="FAD/NAD-linked reductases, dimerisation (C-terminal) domain"/>
    <property type="match status" value="1"/>
</dbReference>
<comment type="caution">
    <text evidence="7">The sequence shown here is derived from an EMBL/GenBank/DDBJ whole genome shotgun (WGS) entry which is preliminary data.</text>
</comment>
<dbReference type="Proteomes" id="UP000598217">
    <property type="component" value="Unassembled WGS sequence"/>
</dbReference>
<gene>
    <name evidence="7" type="ORF">H4W79_002829</name>
</gene>
<dbReference type="EC" id="1.8.1.4" evidence="7"/>
<dbReference type="PANTHER" id="PTHR43014:SF2">
    <property type="entry name" value="MERCURIC REDUCTASE"/>
    <property type="match status" value="1"/>
</dbReference>
<keyword evidence="4" id="KW-0274">FAD</keyword>
<dbReference type="PRINTS" id="PR00368">
    <property type="entry name" value="FADPNR"/>
</dbReference>
<evidence type="ECO:0000259" key="5">
    <source>
        <dbReference type="Pfam" id="PF02852"/>
    </source>
</evidence>
<accession>A0ABR9HHW3</accession>
<proteinExistence type="inferred from homology"/>
<reference evidence="7 8" key="1">
    <citation type="submission" date="2020-10" db="EMBL/GenBank/DDBJ databases">
        <title>Sequencing the genomes of 1000 actinobacteria strains.</title>
        <authorList>
            <person name="Klenk H.-P."/>
        </authorList>
    </citation>
    <scope>NUCLEOTIDE SEQUENCE [LARGE SCALE GENOMIC DNA]</scope>
    <source>
        <strain evidence="7 8">DSM 45157</strain>
    </source>
</reference>
<dbReference type="Gene3D" id="3.50.50.60">
    <property type="entry name" value="FAD/NAD(P)-binding domain"/>
    <property type="match status" value="2"/>
</dbReference>
<evidence type="ECO:0000256" key="1">
    <source>
        <dbReference type="ARBA" id="ARBA00001974"/>
    </source>
</evidence>
<sequence>MAAGTEPVAPREDLMEHLDAIVIGMGPGGETVADRLITAGRRVAVVERDLVGGECGYWACIPTKVLLRPPEVREEAVGAAGVGDPALDWPALRSYRDQMIRHLDDSAQVEGYRERGALVLRGAARIVGRDPWRVAVGDTEHTADHVVVATGASVQVPPIDGLDGLGPDVLWTNREATTLTEIPGSALVVGGSAVGVELGQFLARMGTRVTIVQRGPRLLDREDPRLCELVSDQFDRDGITVRLDSQVESVSREGDGVAAVLSGGERIRTDVMVLAAGRRSRAGELGLAELGVELDGAALPVDDRCRAAPGLWAAGDVTARAMFTHVAKYQGRVIADNILGADRAADYTAVPRVVFSYPEVAAVGLTEAQARERGIDAVTAETDLTAALARPWTMDTDPRGSLGLVADREYGVLVGAWAFGALASEWIHTAALAIRMGLPIAALRDTIPQFPTFNEGYLIALESLDL</sequence>
<dbReference type="InterPro" id="IPR001100">
    <property type="entry name" value="Pyr_nuc-diS_OxRdtase"/>
</dbReference>